<comment type="caution">
    <text evidence="4">The sequence shown here is derived from an EMBL/GenBank/DDBJ whole genome shotgun (WGS) entry which is preliminary data.</text>
</comment>
<dbReference type="PANTHER" id="PTHR32089">
    <property type="entry name" value="METHYL-ACCEPTING CHEMOTAXIS PROTEIN MCPB"/>
    <property type="match status" value="1"/>
</dbReference>
<dbReference type="PROSITE" id="PS50111">
    <property type="entry name" value="CHEMOTAXIS_TRANSDUC_2"/>
    <property type="match status" value="1"/>
</dbReference>
<keyword evidence="1 2" id="KW-0807">Transducer</keyword>
<gene>
    <name evidence="4" type="ORF">LXT12_16920</name>
</gene>
<dbReference type="Pfam" id="PF00015">
    <property type="entry name" value="MCPsignal"/>
    <property type="match status" value="1"/>
</dbReference>
<dbReference type="SUPFAM" id="SSF58104">
    <property type="entry name" value="Methyl-accepting chemotaxis protein (MCP) signaling domain"/>
    <property type="match status" value="1"/>
</dbReference>
<dbReference type="InterPro" id="IPR004089">
    <property type="entry name" value="MCPsignal_dom"/>
</dbReference>
<name>A0ABS8XJC3_9BURK</name>
<evidence type="ECO:0000256" key="2">
    <source>
        <dbReference type="PROSITE-ProRule" id="PRU00284"/>
    </source>
</evidence>
<evidence type="ECO:0000259" key="3">
    <source>
        <dbReference type="PROSITE" id="PS50111"/>
    </source>
</evidence>
<sequence>MTPTLASLLAGVLCVVDGSPWLRWPAALLLLAVALGLAWRNHAQASPPITDGTGLDALCEQLLPVWSAQLESSRAQTEAAIVGLSERFSLICQRLASTVDVSRQATGEQGAVSMLEASRHALSDLVAELRVGTDSKGEVLETIRRLAGVTHELREMAGDVAAIAHQTNLLAINAAIEAARAGEAGRGFAVVAQEVRVLSNRSAATGRQIGSRIESVDAAMTAILKAVEGYVAHDAELVCQSERSIAEVLGEFERVAGGLGDSAKLLQSEGDTLQAEIGQVLVDLQFQDRVSQILRQVIEDADRLHAAVLDASHRLQAGEPVEPLDADAWLETLRATYTTPEQQLLHQGGQAAAPSTEVTFF</sequence>
<dbReference type="Proteomes" id="UP001201463">
    <property type="component" value="Unassembled WGS sequence"/>
</dbReference>
<organism evidence="4 5">
    <name type="scientific">Pelomonas caseinilytica</name>
    <dbReference type="NCBI Taxonomy" id="2906763"/>
    <lineage>
        <taxon>Bacteria</taxon>
        <taxon>Pseudomonadati</taxon>
        <taxon>Pseudomonadota</taxon>
        <taxon>Betaproteobacteria</taxon>
        <taxon>Burkholderiales</taxon>
        <taxon>Sphaerotilaceae</taxon>
        <taxon>Roseateles</taxon>
    </lineage>
</organism>
<reference evidence="4 5" key="1">
    <citation type="submission" date="2021-12" db="EMBL/GenBank/DDBJ databases">
        <title>Genome seq of p7.</title>
        <authorList>
            <person name="Seo T."/>
        </authorList>
    </citation>
    <scope>NUCLEOTIDE SEQUENCE [LARGE SCALE GENOMIC DNA]</scope>
    <source>
        <strain evidence="4 5">P7</strain>
    </source>
</reference>
<feature type="domain" description="Methyl-accepting transducer" evidence="3">
    <location>
        <begin position="76"/>
        <end position="228"/>
    </location>
</feature>
<protein>
    <submittedName>
        <fullName evidence="4">Methyl-accepting chemotaxis protein</fullName>
    </submittedName>
</protein>
<proteinExistence type="predicted"/>
<evidence type="ECO:0000313" key="5">
    <source>
        <dbReference type="Proteomes" id="UP001201463"/>
    </source>
</evidence>
<dbReference type="Gene3D" id="1.10.287.950">
    <property type="entry name" value="Methyl-accepting chemotaxis protein"/>
    <property type="match status" value="1"/>
</dbReference>
<dbReference type="SMART" id="SM00283">
    <property type="entry name" value="MA"/>
    <property type="match status" value="1"/>
</dbReference>
<dbReference type="PANTHER" id="PTHR32089:SF112">
    <property type="entry name" value="LYSOZYME-LIKE PROTEIN-RELATED"/>
    <property type="match status" value="1"/>
</dbReference>
<accession>A0ABS8XJC3</accession>
<evidence type="ECO:0000256" key="1">
    <source>
        <dbReference type="ARBA" id="ARBA00023224"/>
    </source>
</evidence>
<evidence type="ECO:0000313" key="4">
    <source>
        <dbReference type="EMBL" id="MCE4538936.1"/>
    </source>
</evidence>
<dbReference type="EMBL" id="JAJTWT010000007">
    <property type="protein sequence ID" value="MCE4538936.1"/>
    <property type="molecule type" value="Genomic_DNA"/>
</dbReference>
<keyword evidence="5" id="KW-1185">Reference proteome</keyword>